<protein>
    <submittedName>
        <fullName evidence="2">Uncharacterized protein</fullName>
    </submittedName>
</protein>
<name>A0AAD7GU31_MYCRO</name>
<gene>
    <name evidence="2" type="ORF">B0H17DRAFT_1126203</name>
</gene>
<accession>A0AAD7GU31</accession>
<feature type="region of interest" description="Disordered" evidence="1">
    <location>
        <begin position="86"/>
        <end position="308"/>
    </location>
</feature>
<keyword evidence="3" id="KW-1185">Reference proteome</keyword>
<feature type="compositionally biased region" description="Basic and acidic residues" evidence="1">
    <location>
        <begin position="271"/>
        <end position="287"/>
    </location>
</feature>
<dbReference type="EMBL" id="JARKIE010000008">
    <property type="protein sequence ID" value="KAJ7705351.1"/>
    <property type="molecule type" value="Genomic_DNA"/>
</dbReference>
<proteinExistence type="predicted"/>
<feature type="region of interest" description="Disordered" evidence="1">
    <location>
        <begin position="1"/>
        <end position="32"/>
    </location>
</feature>
<reference evidence="2" key="1">
    <citation type="submission" date="2023-03" db="EMBL/GenBank/DDBJ databases">
        <title>Massive genome expansion in bonnet fungi (Mycena s.s.) driven by repeated elements and novel gene families across ecological guilds.</title>
        <authorList>
            <consortium name="Lawrence Berkeley National Laboratory"/>
            <person name="Harder C.B."/>
            <person name="Miyauchi S."/>
            <person name="Viragh M."/>
            <person name="Kuo A."/>
            <person name="Thoen E."/>
            <person name="Andreopoulos B."/>
            <person name="Lu D."/>
            <person name="Skrede I."/>
            <person name="Drula E."/>
            <person name="Henrissat B."/>
            <person name="Morin E."/>
            <person name="Kohler A."/>
            <person name="Barry K."/>
            <person name="LaButti K."/>
            <person name="Morin E."/>
            <person name="Salamov A."/>
            <person name="Lipzen A."/>
            <person name="Mereny Z."/>
            <person name="Hegedus B."/>
            <person name="Baldrian P."/>
            <person name="Stursova M."/>
            <person name="Weitz H."/>
            <person name="Taylor A."/>
            <person name="Grigoriev I.V."/>
            <person name="Nagy L.G."/>
            <person name="Martin F."/>
            <person name="Kauserud H."/>
        </authorList>
    </citation>
    <scope>NUCLEOTIDE SEQUENCE</scope>
    <source>
        <strain evidence="2">CBHHK067</strain>
    </source>
</reference>
<feature type="compositionally biased region" description="Basic and acidic residues" evidence="1">
    <location>
        <begin position="242"/>
        <end position="253"/>
    </location>
</feature>
<feature type="compositionally biased region" description="Basic and acidic residues" evidence="1">
    <location>
        <begin position="164"/>
        <end position="174"/>
    </location>
</feature>
<feature type="compositionally biased region" description="Basic residues" evidence="1">
    <location>
        <begin position="298"/>
        <end position="308"/>
    </location>
</feature>
<dbReference type="AlphaFoldDB" id="A0AAD7GU31"/>
<dbReference type="Proteomes" id="UP001221757">
    <property type="component" value="Unassembled WGS sequence"/>
</dbReference>
<evidence type="ECO:0000313" key="2">
    <source>
        <dbReference type="EMBL" id="KAJ7705351.1"/>
    </source>
</evidence>
<sequence length="308" mass="34640">MADNPKRPTSAMGFVKREHRSPSILRTSTPQPPRQFVLGSRVDLSVEVIGHSIPVYSDGSPFDRPFNPNAPRHLVARHGVPIAPEFSAEYRPAGPVQGPRPQTPAQTVNRPAYREAYPGNQFPNPPGPFGQTSQYPTLRWGPVEGSDSIQRRESRRSQPAIPRKYAEAPRDEFRPWQPPRPQPAQAPADYTRSRLRPVTGLQQPSAVPRRELFSPRPARPRQYPEASSDSDAYPLFPVSDWAPDRPVTERDRFIPQAAGPRQYFQAPSEYAGREQPADWKHTARTGDELPTDTGPSRPKSKKRGRESR</sequence>
<evidence type="ECO:0000256" key="1">
    <source>
        <dbReference type="SAM" id="MobiDB-lite"/>
    </source>
</evidence>
<organism evidence="2 3">
    <name type="scientific">Mycena rosella</name>
    <name type="common">Pink bonnet</name>
    <name type="synonym">Agaricus rosellus</name>
    <dbReference type="NCBI Taxonomy" id="1033263"/>
    <lineage>
        <taxon>Eukaryota</taxon>
        <taxon>Fungi</taxon>
        <taxon>Dikarya</taxon>
        <taxon>Basidiomycota</taxon>
        <taxon>Agaricomycotina</taxon>
        <taxon>Agaricomycetes</taxon>
        <taxon>Agaricomycetidae</taxon>
        <taxon>Agaricales</taxon>
        <taxon>Marasmiineae</taxon>
        <taxon>Mycenaceae</taxon>
        <taxon>Mycena</taxon>
    </lineage>
</organism>
<comment type="caution">
    <text evidence="2">The sequence shown here is derived from an EMBL/GenBank/DDBJ whole genome shotgun (WGS) entry which is preliminary data.</text>
</comment>
<evidence type="ECO:0000313" key="3">
    <source>
        <dbReference type="Proteomes" id="UP001221757"/>
    </source>
</evidence>